<keyword evidence="5" id="KW-0720">Serine protease</keyword>
<dbReference type="Pfam" id="PF09286">
    <property type="entry name" value="Pro-kuma_activ"/>
    <property type="match status" value="1"/>
</dbReference>
<accession>A0A5J4KWA5</accession>
<comment type="caution">
    <text evidence="11">The sequence shown here is derived from an EMBL/GenBank/DDBJ whole genome shotgun (WGS) entry which is preliminary data.</text>
</comment>
<keyword evidence="12" id="KW-1185">Reference proteome</keyword>
<dbReference type="GO" id="GO:0006508">
    <property type="term" value="P:proteolysis"/>
    <property type="evidence" value="ECO:0007669"/>
    <property type="project" value="UniProtKB-KW"/>
</dbReference>
<dbReference type="PROSITE" id="PS00138">
    <property type="entry name" value="SUBTILASE_SER"/>
    <property type="match status" value="1"/>
</dbReference>
<dbReference type="PANTHER" id="PTHR14218:SF15">
    <property type="entry name" value="TRIPEPTIDYL-PEPTIDASE 1"/>
    <property type="match status" value="1"/>
</dbReference>
<dbReference type="SUPFAM" id="SSF49785">
    <property type="entry name" value="Galactose-binding domain-like"/>
    <property type="match status" value="1"/>
</dbReference>
<dbReference type="Gene3D" id="3.40.50.200">
    <property type="entry name" value="Peptidase S8/S53 domain"/>
    <property type="match status" value="1"/>
</dbReference>
<keyword evidence="7" id="KW-0865">Zymogen</keyword>
<name>A0A5J4KWA5_9CHLR</name>
<comment type="cofactor">
    <cofactor evidence="1">
        <name>Ca(2+)</name>
        <dbReference type="ChEBI" id="CHEBI:29108"/>
    </cofactor>
</comment>
<keyword evidence="3" id="KW-0479">Metal-binding</keyword>
<dbReference type="Gene3D" id="2.60.120.260">
    <property type="entry name" value="Galactose-binding domain-like"/>
    <property type="match status" value="1"/>
</dbReference>
<keyword evidence="6" id="KW-0106">Calcium</keyword>
<dbReference type="GO" id="GO:0008240">
    <property type="term" value="F:tripeptidyl-peptidase activity"/>
    <property type="evidence" value="ECO:0007669"/>
    <property type="project" value="TreeGrafter"/>
</dbReference>
<dbReference type="EMBL" id="BKZW01000002">
    <property type="protein sequence ID" value="GER90409.1"/>
    <property type="molecule type" value="Genomic_DNA"/>
</dbReference>
<evidence type="ECO:0000256" key="5">
    <source>
        <dbReference type="ARBA" id="ARBA00022825"/>
    </source>
</evidence>
<evidence type="ECO:0000256" key="8">
    <source>
        <dbReference type="SAM" id="MobiDB-lite"/>
    </source>
</evidence>
<dbReference type="GO" id="GO:0046872">
    <property type="term" value="F:metal ion binding"/>
    <property type="evidence" value="ECO:0007669"/>
    <property type="project" value="UniProtKB-KW"/>
</dbReference>
<keyword evidence="9" id="KW-0732">Signal</keyword>
<dbReference type="CDD" id="cd11377">
    <property type="entry name" value="Pro-peptidase_S53"/>
    <property type="match status" value="1"/>
</dbReference>
<dbReference type="InterPro" id="IPR050819">
    <property type="entry name" value="Tripeptidyl-peptidase_I"/>
</dbReference>
<dbReference type="PROSITE" id="PS51695">
    <property type="entry name" value="SEDOLISIN"/>
    <property type="match status" value="1"/>
</dbReference>
<dbReference type="SMART" id="SM00944">
    <property type="entry name" value="Pro-kuma_activ"/>
    <property type="match status" value="1"/>
</dbReference>
<dbReference type="Proteomes" id="UP000326912">
    <property type="component" value="Unassembled WGS sequence"/>
</dbReference>
<feature type="chain" id="PRO_5023839451" description="Peptidase S53 domain-containing protein" evidence="9">
    <location>
        <begin position="21"/>
        <end position="762"/>
    </location>
</feature>
<feature type="domain" description="Peptidase S53" evidence="10">
    <location>
        <begin position="201"/>
        <end position="555"/>
    </location>
</feature>
<evidence type="ECO:0000256" key="1">
    <source>
        <dbReference type="ARBA" id="ARBA00001913"/>
    </source>
</evidence>
<dbReference type="InterPro" id="IPR015366">
    <property type="entry name" value="S53_propep"/>
</dbReference>
<dbReference type="SUPFAM" id="SSF54897">
    <property type="entry name" value="Protease propeptides/inhibitors"/>
    <property type="match status" value="1"/>
</dbReference>
<evidence type="ECO:0000256" key="3">
    <source>
        <dbReference type="ARBA" id="ARBA00022723"/>
    </source>
</evidence>
<feature type="compositionally biased region" description="Low complexity" evidence="8">
    <location>
        <begin position="576"/>
        <end position="601"/>
    </location>
</feature>
<evidence type="ECO:0000256" key="4">
    <source>
        <dbReference type="ARBA" id="ARBA00022801"/>
    </source>
</evidence>
<organism evidence="11 12">
    <name type="scientific">Dictyobacter vulcani</name>
    <dbReference type="NCBI Taxonomy" id="2607529"/>
    <lineage>
        <taxon>Bacteria</taxon>
        <taxon>Bacillati</taxon>
        <taxon>Chloroflexota</taxon>
        <taxon>Ktedonobacteria</taxon>
        <taxon>Ktedonobacterales</taxon>
        <taxon>Dictyobacteraceae</taxon>
        <taxon>Dictyobacter</taxon>
    </lineage>
</organism>
<evidence type="ECO:0000313" key="11">
    <source>
        <dbReference type="EMBL" id="GER90409.1"/>
    </source>
</evidence>
<evidence type="ECO:0000256" key="7">
    <source>
        <dbReference type="ARBA" id="ARBA00023145"/>
    </source>
</evidence>
<proteinExistence type="predicted"/>
<feature type="compositionally biased region" description="Pro residues" evidence="8">
    <location>
        <begin position="561"/>
        <end position="575"/>
    </location>
</feature>
<sequence>MIIFALMTSTALSRTTPSLAASKHVQATNLVPGHVIPALAHAIPLHATAANNVLQLSIGLKLHNKDALTQLIEQQNNPHSPQYQHFLTPQEFAARFGPTPEMVTEVENFLKSQRLTVESVTPNRLFINAAGNVGQVNLAFNTVIYDYNYKNNTVYAPVNEPAVPANVSPFIQNIGGLDDIPIEPHHHINKNARPLVGPGGGYNPNELRTAYGVSGLINAGYNGTGQTVAIFELDGYTPSDVNTYLNNYNLGAPKYSNVLVDGATNTPGAGAIEVVLDMEVVSALAPNANQKIYIAPNSTQGVNDAYNKIVTDNIAKVTSTSWGLCEAASGNAELGALNNIFTQGAAQGQATFAATGDSGAYDCSGNSNSLAVDSPAGDPYVVGVGGTHLTINTGGVYSSEAAWGNSSNGSGGGGGVSSYFTKPSYQTGTNLTNAHRMVPDVSADADPATGYSIYCTTSAANCGGWLSVGGTSAAAPLWAGIATDINQSLAAQGKPVLGNAHVPLYNVYNGAQPYSPFHDVTTGNNLYYQASANYDLATGIGSPNATVLAQALAGGTSGTPTPQPTTTPTPVPTATPTPTRTPTITPTPTAVPTATPVTPTPGNNLLINGNFEQGSTGWTESSKAGYEIVDGTLPHTGRLGAFLCGHNNCADAIYQTVTIPNNSSSLVLSYWLRIITSQHDSRRCYDNFSASLRTKSGTVIKVLSTKCNINADGWVQYNFDVTSTLANYRGQQVTLFFVGTTDQYLPTSFFVDDVIFGNPDGA</sequence>
<protein>
    <recommendedName>
        <fullName evidence="10">Peptidase S53 domain-containing protein</fullName>
    </recommendedName>
</protein>
<keyword evidence="4" id="KW-0378">Hydrolase</keyword>
<evidence type="ECO:0000256" key="9">
    <source>
        <dbReference type="SAM" id="SignalP"/>
    </source>
</evidence>
<dbReference type="GO" id="GO:0004252">
    <property type="term" value="F:serine-type endopeptidase activity"/>
    <property type="evidence" value="ECO:0007669"/>
    <property type="project" value="InterPro"/>
</dbReference>
<dbReference type="SUPFAM" id="SSF52743">
    <property type="entry name" value="Subtilisin-like"/>
    <property type="match status" value="1"/>
</dbReference>
<evidence type="ECO:0000256" key="2">
    <source>
        <dbReference type="ARBA" id="ARBA00022670"/>
    </source>
</evidence>
<evidence type="ECO:0000259" key="10">
    <source>
        <dbReference type="PROSITE" id="PS51695"/>
    </source>
</evidence>
<dbReference type="InterPro" id="IPR036852">
    <property type="entry name" value="Peptidase_S8/S53_dom_sf"/>
</dbReference>
<dbReference type="InterPro" id="IPR023828">
    <property type="entry name" value="Peptidase_S8_Ser-AS"/>
</dbReference>
<evidence type="ECO:0000256" key="6">
    <source>
        <dbReference type="ARBA" id="ARBA00022837"/>
    </source>
</evidence>
<dbReference type="AlphaFoldDB" id="A0A5J4KWA5"/>
<feature type="signal peptide" evidence="9">
    <location>
        <begin position="1"/>
        <end position="20"/>
    </location>
</feature>
<evidence type="ECO:0000313" key="12">
    <source>
        <dbReference type="Proteomes" id="UP000326912"/>
    </source>
</evidence>
<keyword evidence="2" id="KW-0645">Protease</keyword>
<dbReference type="InterPro" id="IPR008979">
    <property type="entry name" value="Galactose-bd-like_sf"/>
</dbReference>
<dbReference type="CDD" id="cd04056">
    <property type="entry name" value="Peptidases_S53"/>
    <property type="match status" value="1"/>
</dbReference>
<dbReference type="PANTHER" id="PTHR14218">
    <property type="entry name" value="PROTEASE S8 TRIPEPTIDYL PEPTIDASE I CLN2"/>
    <property type="match status" value="1"/>
</dbReference>
<feature type="region of interest" description="Disordered" evidence="8">
    <location>
        <begin position="553"/>
        <end position="602"/>
    </location>
</feature>
<dbReference type="InterPro" id="IPR030400">
    <property type="entry name" value="Sedolisin_dom"/>
</dbReference>
<gene>
    <name evidence="11" type="ORF">KDW_45710</name>
</gene>
<reference evidence="11 12" key="1">
    <citation type="submission" date="2019-10" db="EMBL/GenBank/DDBJ databases">
        <title>Dictyobacter vulcani sp. nov., within the class Ktedonobacteria, isolated from soil of volcanic Mt. Zao.</title>
        <authorList>
            <person name="Zheng Y."/>
            <person name="Wang C.M."/>
            <person name="Sakai Y."/>
            <person name="Abe K."/>
            <person name="Yokota A."/>
            <person name="Yabe S."/>
        </authorList>
    </citation>
    <scope>NUCLEOTIDE SEQUENCE [LARGE SCALE GENOMIC DNA]</scope>
    <source>
        <strain evidence="11 12">W12</strain>
    </source>
</reference>